<feature type="region of interest" description="Disordered" evidence="1">
    <location>
        <begin position="397"/>
        <end position="422"/>
    </location>
</feature>
<organism evidence="3 4">
    <name type="scientific">Meganyctiphanes norvegica</name>
    <name type="common">Northern krill</name>
    <name type="synonym">Thysanopoda norvegica</name>
    <dbReference type="NCBI Taxonomy" id="48144"/>
    <lineage>
        <taxon>Eukaryota</taxon>
        <taxon>Metazoa</taxon>
        <taxon>Ecdysozoa</taxon>
        <taxon>Arthropoda</taxon>
        <taxon>Crustacea</taxon>
        <taxon>Multicrustacea</taxon>
        <taxon>Malacostraca</taxon>
        <taxon>Eumalacostraca</taxon>
        <taxon>Eucarida</taxon>
        <taxon>Euphausiacea</taxon>
        <taxon>Euphausiidae</taxon>
        <taxon>Meganyctiphanes</taxon>
    </lineage>
</organism>
<dbReference type="InterPro" id="IPR050730">
    <property type="entry name" value="UBX_domain-protein"/>
</dbReference>
<evidence type="ECO:0000259" key="2">
    <source>
        <dbReference type="PROSITE" id="PS50033"/>
    </source>
</evidence>
<feature type="compositionally biased region" description="Polar residues" evidence="1">
    <location>
        <begin position="398"/>
        <end position="412"/>
    </location>
</feature>
<proteinExistence type="predicted"/>
<gene>
    <name evidence="3" type="ORF">MNOR_LOCUS35359</name>
</gene>
<feature type="region of interest" description="Disordered" evidence="1">
    <location>
        <begin position="316"/>
        <end position="351"/>
    </location>
</feature>
<dbReference type="GO" id="GO:0005634">
    <property type="term" value="C:nucleus"/>
    <property type="evidence" value="ECO:0007669"/>
    <property type="project" value="TreeGrafter"/>
</dbReference>
<dbReference type="GO" id="GO:0043161">
    <property type="term" value="P:proteasome-mediated ubiquitin-dependent protein catabolic process"/>
    <property type="evidence" value="ECO:0007669"/>
    <property type="project" value="TreeGrafter"/>
</dbReference>
<dbReference type="InterPro" id="IPR001012">
    <property type="entry name" value="UBX_dom"/>
</dbReference>
<accession>A0AAV2SFY5</accession>
<reference evidence="3 4" key="1">
    <citation type="submission" date="2024-05" db="EMBL/GenBank/DDBJ databases">
        <authorList>
            <person name="Wallberg A."/>
        </authorList>
    </citation>
    <scope>NUCLEOTIDE SEQUENCE [LARGE SCALE GENOMIC DNA]</scope>
</reference>
<dbReference type="EMBL" id="CAXKWB010058513">
    <property type="protein sequence ID" value="CAL4180819.1"/>
    <property type="molecule type" value="Genomic_DNA"/>
</dbReference>
<comment type="caution">
    <text evidence="3">The sequence shown here is derived from an EMBL/GenBank/DDBJ whole genome shotgun (WGS) entry which is preliminary data.</text>
</comment>
<dbReference type="SUPFAM" id="SSF54236">
    <property type="entry name" value="Ubiquitin-like"/>
    <property type="match status" value="1"/>
</dbReference>
<sequence length="505" mass="56404">MPPAALSNSIGSRLHHISPLIQSSRGIMRIQCQGHKDDLIVLFCRCYSPTFSGSRGGGSGPLIYQAVIPTTPPSSPEYLFDGGRISPSFQCRNKMAQSIQMMIMILEVSDDALIHVLLAWCPEELVRAVPFSRSGLCAAAENLLCPPENRTRKILTTFFTSLISTTFICNYRAKLCSIFTTMMLMIMGRISARFGCKMTSSEVKIPSSKILIKVFISDGSVFKNPEKIDSYVSISRVKDWLFRRILECHSQERIGSWNLDGAFLREHLSKLLPARPTMFGSAASSPYPSWNGDTSSNILEADEEAQLEAAIKASLDEGQKQDLSKKFEEEVQDSENDNDNLDTFDSDSDDVDYSLADKTNVETTEVDYSLAKKCSTDSTDSKELDCEKKIQPKIGNQIKENNCESNSAPKSDNNNDEWKSYLGKESDPVSKLMLRLPDGSRDIVSMPCTSKLMALVKYVSCKGFSNESYEMVTNFPRRQISYMDFDISLKDAGLFPQESIFIQAR</sequence>
<keyword evidence="4" id="KW-1185">Reference proteome</keyword>
<feature type="compositionally biased region" description="Acidic residues" evidence="1">
    <location>
        <begin position="330"/>
        <end position="351"/>
    </location>
</feature>
<feature type="compositionally biased region" description="Basic and acidic residues" evidence="1">
    <location>
        <begin position="316"/>
        <end position="329"/>
    </location>
</feature>
<dbReference type="InterPro" id="IPR029071">
    <property type="entry name" value="Ubiquitin-like_domsf"/>
</dbReference>
<dbReference type="CDD" id="cd01773">
    <property type="entry name" value="UBX_UBXN7"/>
    <property type="match status" value="1"/>
</dbReference>
<evidence type="ECO:0000313" key="4">
    <source>
        <dbReference type="Proteomes" id="UP001497623"/>
    </source>
</evidence>
<dbReference type="PROSITE" id="PS50033">
    <property type="entry name" value="UBX"/>
    <property type="match status" value="1"/>
</dbReference>
<dbReference type="Proteomes" id="UP001497623">
    <property type="component" value="Unassembled WGS sequence"/>
</dbReference>
<dbReference type="GO" id="GO:0043130">
    <property type="term" value="F:ubiquitin binding"/>
    <property type="evidence" value="ECO:0007669"/>
    <property type="project" value="TreeGrafter"/>
</dbReference>
<dbReference type="Pfam" id="PF00789">
    <property type="entry name" value="UBX"/>
    <property type="match status" value="1"/>
</dbReference>
<name>A0AAV2SFY5_MEGNR</name>
<dbReference type="PANTHER" id="PTHR23322:SF6">
    <property type="entry name" value="UBX DOMAIN-CONTAINING PROTEIN 7"/>
    <property type="match status" value="1"/>
</dbReference>
<dbReference type="AlphaFoldDB" id="A0AAV2SFY5"/>
<dbReference type="SMART" id="SM00166">
    <property type="entry name" value="UBX"/>
    <property type="match status" value="1"/>
</dbReference>
<dbReference type="Gene3D" id="3.10.20.90">
    <property type="entry name" value="Phosphatidylinositol 3-kinase Catalytic Subunit, Chain A, domain 1"/>
    <property type="match status" value="1"/>
</dbReference>
<evidence type="ECO:0000256" key="1">
    <source>
        <dbReference type="SAM" id="MobiDB-lite"/>
    </source>
</evidence>
<protein>
    <recommendedName>
        <fullName evidence="2">UBX domain-containing protein</fullName>
    </recommendedName>
</protein>
<feature type="domain" description="UBX" evidence="2">
    <location>
        <begin position="425"/>
        <end position="502"/>
    </location>
</feature>
<evidence type="ECO:0000313" key="3">
    <source>
        <dbReference type="EMBL" id="CAL4180819.1"/>
    </source>
</evidence>
<dbReference type="PANTHER" id="PTHR23322">
    <property type="entry name" value="FAS-ASSOCIATED PROTEIN"/>
    <property type="match status" value="1"/>
</dbReference>
<feature type="non-terminal residue" evidence="3">
    <location>
        <position position="505"/>
    </location>
</feature>